<evidence type="ECO:0000256" key="11">
    <source>
        <dbReference type="RuleBase" id="RU004136"/>
    </source>
</evidence>
<accession>A0A345PA79</accession>
<organism evidence="16 17">
    <name type="scientific">Aquirhabdus parva</name>
    <dbReference type="NCBI Taxonomy" id="2283318"/>
    <lineage>
        <taxon>Bacteria</taxon>
        <taxon>Pseudomonadati</taxon>
        <taxon>Pseudomonadota</taxon>
        <taxon>Gammaproteobacteria</taxon>
        <taxon>Moraxellales</taxon>
        <taxon>Moraxellaceae</taxon>
        <taxon>Aquirhabdus</taxon>
    </lineage>
</organism>
<dbReference type="Proteomes" id="UP000253940">
    <property type="component" value="Chromosome"/>
</dbReference>
<dbReference type="GO" id="GO:0008766">
    <property type="term" value="F:UDP-N-acetylmuramoylalanyl-D-glutamyl-2,6-diaminopimelate-D-alanyl-D-alanine ligase activity"/>
    <property type="evidence" value="ECO:0007669"/>
    <property type="project" value="RHEA"/>
</dbReference>
<dbReference type="Pfam" id="PF01225">
    <property type="entry name" value="Mur_ligase"/>
    <property type="match status" value="1"/>
</dbReference>
<dbReference type="InterPro" id="IPR005863">
    <property type="entry name" value="UDP-N-AcMur_synth"/>
</dbReference>
<protein>
    <recommendedName>
        <fullName evidence="10 11">UDP-N-acetylmuramoyl-tripeptide--D-alanyl-D-alanine ligase</fullName>
        <ecNumber evidence="10 11">6.3.2.10</ecNumber>
    </recommendedName>
    <alternativeName>
        <fullName evidence="10">D-alanyl-D-alanine-adding enzyme</fullName>
    </alternativeName>
</protein>
<evidence type="ECO:0000256" key="9">
    <source>
        <dbReference type="ARBA" id="ARBA00023316"/>
    </source>
</evidence>
<dbReference type="Gene3D" id="3.40.1190.10">
    <property type="entry name" value="Mur-like, catalytic domain"/>
    <property type="match status" value="1"/>
</dbReference>
<dbReference type="PANTHER" id="PTHR43024:SF1">
    <property type="entry name" value="UDP-N-ACETYLMURAMOYL-TRIPEPTIDE--D-ALANYL-D-ALANINE LIGASE"/>
    <property type="match status" value="1"/>
</dbReference>
<comment type="subcellular location">
    <subcellularLocation>
        <location evidence="10 11">Cytoplasm</location>
    </subcellularLocation>
</comment>
<sequence>MTDLSTPPDTLPLWTATALAAATGGTWHGLQPDHTPSIARIISNTRQIQAQDAFLALIGERFDAHDFAQDAIAKGAVALIVSRLIPDVAVPQLLVDDTRLALGRAGAARRASFPALQTTALTGSSGKTTTKEMLGSILRAHSSSAEVLVTRGNLNNDLGVPMMLLELTPQHHYAVMELGANHLGEIGYTTTMVKPHVAGVLNIGTAHVGEFGGRAGIARAKSEIFLGLDRDGIAIIPAQGDFHDVIAEAAKSFRTIRFGGDASNSDVYASDIQLLPTSSIFTLNTPLSTDQQSITVHLPFAGAHNVENALAAAAFAQALNIPLTTIAAGLAEAQSTKGRLNFIKHSLTDTQLTLIDDTYNANPHSMRAAAQVLTAQVGARLMVLGDIGELGDSAASEHRLLGHDLAKLPLDAVFAVGQFAQDTTTDIQGSPVQTQAFTSKDQLFVALTQWLQQQRDAKQPQITILFKGSRSTQMETLITSLETFLNEERLQQDLKQEHDLATSPKHLTTDPAVTETR</sequence>
<dbReference type="GO" id="GO:0071555">
    <property type="term" value="P:cell wall organization"/>
    <property type="evidence" value="ECO:0007669"/>
    <property type="project" value="UniProtKB-KW"/>
</dbReference>
<keyword evidence="8 10" id="KW-0131">Cell cycle</keyword>
<dbReference type="SUPFAM" id="SSF63418">
    <property type="entry name" value="MurE/MurF N-terminal domain"/>
    <property type="match status" value="1"/>
</dbReference>
<dbReference type="PANTHER" id="PTHR43024">
    <property type="entry name" value="UDP-N-ACETYLMURAMOYL-TRIPEPTIDE--D-ALANYL-D-ALANINE LIGASE"/>
    <property type="match status" value="1"/>
</dbReference>
<dbReference type="InterPro" id="IPR035911">
    <property type="entry name" value="MurE/MurF_N"/>
</dbReference>
<keyword evidence="7 10" id="KW-0573">Peptidoglycan synthesis</keyword>
<dbReference type="GO" id="GO:0009252">
    <property type="term" value="P:peptidoglycan biosynthetic process"/>
    <property type="evidence" value="ECO:0007669"/>
    <property type="project" value="UniProtKB-UniRule"/>
</dbReference>
<evidence type="ECO:0000256" key="5">
    <source>
        <dbReference type="ARBA" id="ARBA00022840"/>
    </source>
</evidence>
<dbReference type="Pfam" id="PF02875">
    <property type="entry name" value="Mur_ligase_C"/>
    <property type="match status" value="1"/>
</dbReference>
<evidence type="ECO:0000256" key="3">
    <source>
        <dbReference type="ARBA" id="ARBA00022618"/>
    </source>
</evidence>
<keyword evidence="17" id="KW-1185">Reference proteome</keyword>
<dbReference type="KEGG" id="mbah:HYN46_15870"/>
<feature type="binding site" evidence="10">
    <location>
        <begin position="123"/>
        <end position="129"/>
    </location>
    <ligand>
        <name>ATP</name>
        <dbReference type="ChEBI" id="CHEBI:30616"/>
    </ligand>
</feature>
<keyword evidence="4 10" id="KW-0547">Nucleotide-binding</keyword>
<keyword evidence="5 10" id="KW-0067">ATP-binding</keyword>
<name>A0A345PA79_9GAMM</name>
<comment type="pathway">
    <text evidence="10 11">Cell wall biogenesis; peptidoglycan biosynthesis.</text>
</comment>
<evidence type="ECO:0000313" key="17">
    <source>
        <dbReference type="Proteomes" id="UP000253940"/>
    </source>
</evidence>
<dbReference type="NCBIfam" id="TIGR01143">
    <property type="entry name" value="murF"/>
    <property type="match status" value="1"/>
</dbReference>
<dbReference type="UniPathway" id="UPA00219"/>
<evidence type="ECO:0000256" key="1">
    <source>
        <dbReference type="ARBA" id="ARBA00022490"/>
    </source>
</evidence>
<dbReference type="Gene3D" id="3.40.1390.10">
    <property type="entry name" value="MurE/MurF, N-terminal domain"/>
    <property type="match status" value="1"/>
</dbReference>
<keyword evidence="6 10" id="KW-0133">Cell shape</keyword>
<evidence type="ECO:0000313" key="16">
    <source>
        <dbReference type="EMBL" id="AXI04188.1"/>
    </source>
</evidence>
<evidence type="ECO:0000256" key="4">
    <source>
        <dbReference type="ARBA" id="ARBA00022741"/>
    </source>
</evidence>
<evidence type="ECO:0000256" key="7">
    <source>
        <dbReference type="ARBA" id="ARBA00022984"/>
    </source>
</evidence>
<dbReference type="GO" id="GO:0008360">
    <property type="term" value="P:regulation of cell shape"/>
    <property type="evidence" value="ECO:0007669"/>
    <property type="project" value="UniProtKB-KW"/>
</dbReference>
<feature type="domain" description="Mur ligase N-terminal catalytic" evidence="13">
    <location>
        <begin position="43"/>
        <end position="85"/>
    </location>
</feature>
<dbReference type="Pfam" id="PF08245">
    <property type="entry name" value="Mur_ligase_M"/>
    <property type="match status" value="1"/>
</dbReference>
<gene>
    <name evidence="10 16" type="primary">murF</name>
    <name evidence="16" type="ORF">HYN46_15870</name>
</gene>
<evidence type="ECO:0000259" key="15">
    <source>
        <dbReference type="Pfam" id="PF08245"/>
    </source>
</evidence>
<dbReference type="SUPFAM" id="SSF53244">
    <property type="entry name" value="MurD-like peptide ligases, peptide-binding domain"/>
    <property type="match status" value="1"/>
</dbReference>
<dbReference type="InterPro" id="IPR051046">
    <property type="entry name" value="MurCDEF_CellWall_CoF430Synth"/>
</dbReference>
<dbReference type="GO" id="GO:0005737">
    <property type="term" value="C:cytoplasm"/>
    <property type="evidence" value="ECO:0007669"/>
    <property type="project" value="UniProtKB-SubCell"/>
</dbReference>
<dbReference type="EC" id="6.3.2.10" evidence="10 11"/>
<dbReference type="InterPro" id="IPR013221">
    <property type="entry name" value="Mur_ligase_cen"/>
</dbReference>
<evidence type="ECO:0000256" key="6">
    <source>
        <dbReference type="ARBA" id="ARBA00022960"/>
    </source>
</evidence>
<dbReference type="GO" id="GO:0051301">
    <property type="term" value="P:cell division"/>
    <property type="evidence" value="ECO:0007669"/>
    <property type="project" value="UniProtKB-KW"/>
</dbReference>
<keyword evidence="3 10" id="KW-0132">Cell division</keyword>
<feature type="region of interest" description="Disordered" evidence="12">
    <location>
        <begin position="495"/>
        <end position="517"/>
    </location>
</feature>
<dbReference type="GO" id="GO:0047480">
    <property type="term" value="F:UDP-N-acetylmuramoyl-tripeptide-D-alanyl-D-alanine ligase activity"/>
    <property type="evidence" value="ECO:0007669"/>
    <property type="project" value="UniProtKB-UniRule"/>
</dbReference>
<dbReference type="InterPro" id="IPR000713">
    <property type="entry name" value="Mur_ligase_N"/>
</dbReference>
<comment type="catalytic activity">
    <reaction evidence="10 11">
        <text>D-alanyl-D-alanine + UDP-N-acetyl-alpha-D-muramoyl-L-alanyl-gamma-D-glutamyl-meso-2,6-diaminopimelate + ATP = UDP-N-acetyl-alpha-D-muramoyl-L-alanyl-gamma-D-glutamyl-meso-2,6-diaminopimeloyl-D-alanyl-D-alanine + ADP + phosphate + H(+)</text>
        <dbReference type="Rhea" id="RHEA:28374"/>
        <dbReference type="ChEBI" id="CHEBI:15378"/>
        <dbReference type="ChEBI" id="CHEBI:30616"/>
        <dbReference type="ChEBI" id="CHEBI:43474"/>
        <dbReference type="ChEBI" id="CHEBI:57822"/>
        <dbReference type="ChEBI" id="CHEBI:61386"/>
        <dbReference type="ChEBI" id="CHEBI:83905"/>
        <dbReference type="ChEBI" id="CHEBI:456216"/>
        <dbReference type="EC" id="6.3.2.10"/>
    </reaction>
</comment>
<dbReference type="Gene3D" id="3.90.190.20">
    <property type="entry name" value="Mur ligase, C-terminal domain"/>
    <property type="match status" value="1"/>
</dbReference>
<keyword evidence="2 10" id="KW-0436">Ligase</keyword>
<dbReference type="InterPro" id="IPR004101">
    <property type="entry name" value="Mur_ligase_C"/>
</dbReference>
<dbReference type="EMBL" id="CP031222">
    <property type="protein sequence ID" value="AXI04188.1"/>
    <property type="molecule type" value="Genomic_DNA"/>
</dbReference>
<evidence type="ECO:0000256" key="2">
    <source>
        <dbReference type="ARBA" id="ARBA00022598"/>
    </source>
</evidence>
<dbReference type="GO" id="GO:0005524">
    <property type="term" value="F:ATP binding"/>
    <property type="evidence" value="ECO:0007669"/>
    <property type="project" value="UniProtKB-UniRule"/>
</dbReference>
<dbReference type="SUPFAM" id="SSF53623">
    <property type="entry name" value="MurD-like peptide ligases, catalytic domain"/>
    <property type="match status" value="1"/>
</dbReference>
<comment type="function">
    <text evidence="10 11">Involved in cell wall formation. Catalyzes the final step in the synthesis of UDP-N-acetylmuramoyl-pentapeptide, the precursor of murein.</text>
</comment>
<evidence type="ECO:0000259" key="13">
    <source>
        <dbReference type="Pfam" id="PF01225"/>
    </source>
</evidence>
<evidence type="ECO:0000256" key="10">
    <source>
        <dbReference type="HAMAP-Rule" id="MF_02019"/>
    </source>
</evidence>
<dbReference type="InterPro" id="IPR036615">
    <property type="entry name" value="Mur_ligase_C_dom_sf"/>
</dbReference>
<reference evidence="16 17" key="1">
    <citation type="submission" date="2018-07" db="EMBL/GenBank/DDBJ databases">
        <title>Genome sequencing of Moraxellaceae gen. HYN0046.</title>
        <authorList>
            <person name="Kim M."/>
            <person name="Yi H."/>
        </authorList>
    </citation>
    <scope>NUCLEOTIDE SEQUENCE [LARGE SCALE GENOMIC DNA]</scope>
    <source>
        <strain evidence="16 17">HYN0046</strain>
    </source>
</reference>
<feature type="domain" description="Mur ligase C-terminal" evidence="14">
    <location>
        <begin position="338"/>
        <end position="469"/>
    </location>
</feature>
<comment type="similarity">
    <text evidence="10">Belongs to the MurCDEF family. MurF subfamily.</text>
</comment>
<dbReference type="HAMAP" id="MF_02019">
    <property type="entry name" value="MurF"/>
    <property type="match status" value="1"/>
</dbReference>
<dbReference type="OrthoDB" id="9801978at2"/>
<evidence type="ECO:0000259" key="14">
    <source>
        <dbReference type="Pfam" id="PF02875"/>
    </source>
</evidence>
<dbReference type="InterPro" id="IPR036565">
    <property type="entry name" value="Mur-like_cat_sf"/>
</dbReference>
<evidence type="ECO:0000256" key="12">
    <source>
        <dbReference type="SAM" id="MobiDB-lite"/>
    </source>
</evidence>
<keyword evidence="9 10" id="KW-0961">Cell wall biogenesis/degradation</keyword>
<dbReference type="AlphaFoldDB" id="A0A345PA79"/>
<evidence type="ECO:0000256" key="8">
    <source>
        <dbReference type="ARBA" id="ARBA00023306"/>
    </source>
</evidence>
<feature type="domain" description="Mur ligase central" evidence="15">
    <location>
        <begin position="122"/>
        <end position="315"/>
    </location>
</feature>
<proteinExistence type="inferred from homology"/>
<keyword evidence="1 10" id="KW-0963">Cytoplasm</keyword>